<gene>
    <name evidence="1" type="ORF">QRX50_32985</name>
</gene>
<sequence>MVAQGAAELPPEKLPLVLGIMMYEGDPGAVQDALANLPAEARDTVAELAPRRYADVAETLYGTRTPPKESTPAR</sequence>
<organism evidence="1 2">
    <name type="scientific">Amycolatopsis carbonis</name>
    <dbReference type="NCBI Taxonomy" id="715471"/>
    <lineage>
        <taxon>Bacteria</taxon>
        <taxon>Bacillati</taxon>
        <taxon>Actinomycetota</taxon>
        <taxon>Actinomycetes</taxon>
        <taxon>Pseudonocardiales</taxon>
        <taxon>Pseudonocardiaceae</taxon>
        <taxon>Amycolatopsis</taxon>
    </lineage>
</organism>
<evidence type="ECO:0000313" key="1">
    <source>
        <dbReference type="EMBL" id="WIX76263.1"/>
    </source>
</evidence>
<dbReference type="EMBL" id="CP127294">
    <property type="protein sequence ID" value="WIX76263.1"/>
    <property type="molecule type" value="Genomic_DNA"/>
</dbReference>
<protein>
    <submittedName>
        <fullName evidence="1">Uncharacterized protein</fullName>
    </submittedName>
</protein>
<name>A0A9Y2ID20_9PSEU</name>
<keyword evidence="2" id="KW-1185">Reference proteome</keyword>
<dbReference type="Proteomes" id="UP001236014">
    <property type="component" value="Chromosome"/>
</dbReference>
<dbReference type="AlphaFoldDB" id="A0A9Y2ID20"/>
<proteinExistence type="predicted"/>
<dbReference type="KEGG" id="acab:QRX50_32985"/>
<evidence type="ECO:0000313" key="2">
    <source>
        <dbReference type="Proteomes" id="UP001236014"/>
    </source>
</evidence>
<dbReference type="RefSeq" id="WP_285967013.1">
    <property type="nucleotide sequence ID" value="NZ_CP127294.1"/>
</dbReference>
<reference evidence="1 2" key="1">
    <citation type="submission" date="2023-06" db="EMBL/GenBank/DDBJ databases">
        <authorList>
            <person name="Oyuntsetseg B."/>
            <person name="Kim S.B."/>
        </authorList>
    </citation>
    <scope>NUCLEOTIDE SEQUENCE [LARGE SCALE GENOMIC DNA]</scope>
    <source>
        <strain evidence="1 2">2-15</strain>
    </source>
</reference>
<accession>A0A9Y2ID20</accession>